<accession>A0A0B6YH15</accession>
<dbReference type="EMBL" id="HACG01008221">
    <property type="protein sequence ID" value="CEK55086.1"/>
    <property type="molecule type" value="Transcribed_RNA"/>
</dbReference>
<feature type="non-terminal residue" evidence="1">
    <location>
        <position position="1"/>
    </location>
</feature>
<protein>
    <submittedName>
        <fullName evidence="1">Uncharacterized protein</fullName>
    </submittedName>
</protein>
<name>A0A0B6YH15_9EUPU</name>
<evidence type="ECO:0000313" key="1">
    <source>
        <dbReference type="EMBL" id="CEK55086.1"/>
    </source>
</evidence>
<gene>
    <name evidence="1" type="primary">ORF24338</name>
</gene>
<dbReference type="AlphaFoldDB" id="A0A0B6YH15"/>
<organism evidence="1">
    <name type="scientific">Arion vulgaris</name>
    <dbReference type="NCBI Taxonomy" id="1028688"/>
    <lineage>
        <taxon>Eukaryota</taxon>
        <taxon>Metazoa</taxon>
        <taxon>Spiralia</taxon>
        <taxon>Lophotrochozoa</taxon>
        <taxon>Mollusca</taxon>
        <taxon>Gastropoda</taxon>
        <taxon>Heterobranchia</taxon>
        <taxon>Euthyneura</taxon>
        <taxon>Panpulmonata</taxon>
        <taxon>Eupulmonata</taxon>
        <taxon>Stylommatophora</taxon>
        <taxon>Helicina</taxon>
        <taxon>Arionoidea</taxon>
        <taxon>Arionidae</taxon>
        <taxon>Arion</taxon>
    </lineage>
</organism>
<reference evidence="1" key="1">
    <citation type="submission" date="2014-12" db="EMBL/GenBank/DDBJ databases">
        <title>Insight into the proteome of Arion vulgaris.</title>
        <authorList>
            <person name="Aradska J."/>
            <person name="Bulat T."/>
            <person name="Smidak R."/>
            <person name="Sarate P."/>
            <person name="Gangsoo J."/>
            <person name="Sialana F."/>
            <person name="Bilban M."/>
            <person name="Lubec G."/>
        </authorList>
    </citation>
    <scope>NUCLEOTIDE SEQUENCE</scope>
    <source>
        <tissue evidence="1">Skin</tissue>
    </source>
</reference>
<feature type="non-terminal residue" evidence="1">
    <location>
        <position position="68"/>
    </location>
</feature>
<proteinExistence type="predicted"/>
<sequence>QAVVVQTLPKPHSIIQGQQYLQMTDKGKQGQIITILQSDQPIRPQRSHLSKVVSAICLDPGLLGESSS</sequence>